<dbReference type="PaxDb" id="272569-rrnAC1016"/>
<dbReference type="EMBL" id="AY596297">
    <property type="protein sequence ID" value="AAV45981.1"/>
    <property type="molecule type" value="Genomic_DNA"/>
</dbReference>
<dbReference type="AlphaFoldDB" id="Q5V3C1"/>
<proteinExistence type="predicted"/>
<evidence type="ECO:0000313" key="2">
    <source>
        <dbReference type="Proteomes" id="UP000001169"/>
    </source>
</evidence>
<organism evidence="1 2">
    <name type="scientific">Haloarcula marismortui (strain ATCC 43049 / DSM 3752 / JCM 8966 / VKM B-1809)</name>
    <name type="common">Halobacterium marismortui</name>
    <dbReference type="NCBI Taxonomy" id="272569"/>
    <lineage>
        <taxon>Archaea</taxon>
        <taxon>Methanobacteriati</taxon>
        <taxon>Methanobacteriota</taxon>
        <taxon>Stenosarchaea group</taxon>
        <taxon>Halobacteria</taxon>
        <taxon>Halobacteriales</taxon>
        <taxon>Haloarculaceae</taxon>
        <taxon>Haloarcula</taxon>
    </lineage>
</organism>
<gene>
    <name evidence="1" type="ordered locus">rrnAC1016</name>
</gene>
<dbReference type="Proteomes" id="UP000001169">
    <property type="component" value="Chromosome I"/>
</dbReference>
<accession>Q5V3C1</accession>
<sequence>MCLWYRHDDIEYGNPTIERFSCHTTNYSMEE</sequence>
<dbReference type="STRING" id="272569.rrnAC1016"/>
<reference evidence="1 2" key="1">
    <citation type="journal article" date="2004" name="Genome Res.">
        <title>Genome sequence of Haloarcula marismortui: a halophilic archaeon from the Dead Sea.</title>
        <authorList>
            <person name="Baliga N.S."/>
            <person name="Bonneau R."/>
            <person name="Facciotti M.T."/>
            <person name="Pan M."/>
            <person name="Glusman G."/>
            <person name="Deutsch E.W."/>
            <person name="Shannon P."/>
            <person name="Chiu Y."/>
            <person name="Weng R.S."/>
            <person name="Gan R.R."/>
            <person name="Hung P."/>
            <person name="Date S.V."/>
            <person name="Marcotte E."/>
            <person name="Hood L."/>
            <person name="Ng W.V."/>
        </authorList>
    </citation>
    <scope>NUCLEOTIDE SEQUENCE [LARGE SCALE GENOMIC DNA]</scope>
    <source>
        <strain evidence="2">ATCC 43049 / DSM 3752 / JCM 8966 / VKM B-1809</strain>
    </source>
</reference>
<dbReference type="KEGG" id="hma:rrnAC1016"/>
<protein>
    <submittedName>
        <fullName evidence="1">Uncharacterized protein</fullName>
    </submittedName>
</protein>
<dbReference type="PATRIC" id="fig|272569.17.peg.1744"/>
<dbReference type="HOGENOM" id="CLU_3394483_0_0_2"/>
<dbReference type="EnsemblBacteria" id="AAV45981">
    <property type="protein sequence ID" value="AAV45981"/>
    <property type="gene ID" value="rrnAC1016"/>
</dbReference>
<evidence type="ECO:0000313" key="1">
    <source>
        <dbReference type="EMBL" id="AAV45981.1"/>
    </source>
</evidence>
<keyword evidence="2" id="KW-1185">Reference proteome</keyword>
<name>Q5V3C1_HALMA</name>